<accession>W9RWT8</accession>
<evidence type="ECO:0000256" key="1">
    <source>
        <dbReference type="SAM" id="MobiDB-lite"/>
    </source>
</evidence>
<dbReference type="EMBL" id="KE345237">
    <property type="protein sequence ID" value="EXB96189.1"/>
    <property type="molecule type" value="Genomic_DNA"/>
</dbReference>
<feature type="region of interest" description="Disordered" evidence="1">
    <location>
        <begin position="1"/>
        <end position="20"/>
    </location>
</feature>
<protein>
    <submittedName>
        <fullName evidence="2">Uncharacterized protein</fullName>
    </submittedName>
</protein>
<dbReference type="AlphaFoldDB" id="W9RWT8"/>
<name>W9RWT8_9ROSA</name>
<feature type="compositionally biased region" description="Polar residues" evidence="1">
    <location>
        <begin position="11"/>
        <end position="20"/>
    </location>
</feature>
<organism evidence="2 3">
    <name type="scientific">Morus notabilis</name>
    <dbReference type="NCBI Taxonomy" id="981085"/>
    <lineage>
        <taxon>Eukaryota</taxon>
        <taxon>Viridiplantae</taxon>
        <taxon>Streptophyta</taxon>
        <taxon>Embryophyta</taxon>
        <taxon>Tracheophyta</taxon>
        <taxon>Spermatophyta</taxon>
        <taxon>Magnoliopsida</taxon>
        <taxon>eudicotyledons</taxon>
        <taxon>Gunneridae</taxon>
        <taxon>Pentapetalae</taxon>
        <taxon>rosids</taxon>
        <taxon>fabids</taxon>
        <taxon>Rosales</taxon>
        <taxon>Moraceae</taxon>
        <taxon>Moreae</taxon>
        <taxon>Morus</taxon>
    </lineage>
</organism>
<dbReference type="Proteomes" id="UP000030645">
    <property type="component" value="Unassembled WGS sequence"/>
</dbReference>
<proteinExistence type="predicted"/>
<keyword evidence="3" id="KW-1185">Reference proteome</keyword>
<gene>
    <name evidence="2" type="ORF">L484_017037</name>
</gene>
<sequence length="103" mass="11846">MPTPGLEKSSRMAQSFSLGSETSRFFRNSESVFVEQFQKIREGDFVGKLRNLDLGKTGKEMGKNQRCRKVRVRMACKGSECIILKFSTEKEGEKRERQGMRSM</sequence>
<evidence type="ECO:0000313" key="2">
    <source>
        <dbReference type="EMBL" id="EXB96189.1"/>
    </source>
</evidence>
<evidence type="ECO:0000313" key="3">
    <source>
        <dbReference type="Proteomes" id="UP000030645"/>
    </source>
</evidence>
<reference evidence="3" key="1">
    <citation type="submission" date="2013-01" db="EMBL/GenBank/DDBJ databases">
        <title>Draft Genome Sequence of a Mulberry Tree, Morus notabilis C.K. Schneid.</title>
        <authorList>
            <person name="He N."/>
            <person name="Zhao S."/>
        </authorList>
    </citation>
    <scope>NUCLEOTIDE SEQUENCE</scope>
</reference>